<evidence type="ECO:0000256" key="1">
    <source>
        <dbReference type="SAM" id="Phobius"/>
    </source>
</evidence>
<evidence type="ECO:0000313" key="3">
    <source>
        <dbReference type="Proteomes" id="UP000030665"/>
    </source>
</evidence>
<accession>A0A077ZC31</accession>
<keyword evidence="1" id="KW-1133">Transmembrane helix</keyword>
<feature type="transmembrane region" description="Helical" evidence="1">
    <location>
        <begin position="184"/>
        <end position="202"/>
    </location>
</feature>
<keyword evidence="1" id="KW-0472">Membrane</keyword>
<reference evidence="2" key="1">
    <citation type="submission" date="2014-01" db="EMBL/GenBank/DDBJ databases">
        <authorList>
            <person name="Aslett M."/>
        </authorList>
    </citation>
    <scope>NUCLEOTIDE SEQUENCE</scope>
</reference>
<keyword evidence="1" id="KW-0812">Transmembrane</keyword>
<reference evidence="2" key="2">
    <citation type="submission" date="2014-03" db="EMBL/GenBank/DDBJ databases">
        <title>The whipworm genome and dual-species transcriptomics of an intimate host-pathogen interaction.</title>
        <authorList>
            <person name="Foth B.J."/>
            <person name="Tsai I.J."/>
            <person name="Reid A.J."/>
            <person name="Bancroft A.J."/>
            <person name="Nichol S."/>
            <person name="Tracey A."/>
            <person name="Holroyd N."/>
            <person name="Cotton J.A."/>
            <person name="Stanley E.J."/>
            <person name="Zarowiecki M."/>
            <person name="Liu J.Z."/>
            <person name="Huckvale T."/>
            <person name="Cooper P.J."/>
            <person name="Grencis R.K."/>
            <person name="Berriman M."/>
        </authorList>
    </citation>
    <scope>NUCLEOTIDE SEQUENCE [LARGE SCALE GENOMIC DNA]</scope>
</reference>
<feature type="transmembrane region" description="Helical" evidence="1">
    <location>
        <begin position="223"/>
        <end position="245"/>
    </location>
</feature>
<sequence length="308" mass="33483">MGCPALLYSVCQGFETPCVTAAVSALGLLAGDGLEAEVSFCEEVGAKFELEIQDGIGVREERYVVCKCKSDDYSSGILSVVSEFQDLPPVGLVMEQSEEFIDDQVENQGGLALQRPDDTVVGDSVESFRNVEKRNRQIRAGEFGILNAGVECHQILSAAVDWILEEQMGCLDLVGGRSSSGSDGLLILVLKMFATSLMFMLPSMMSSRRFRSLWNKCCRKMNFFAVLLTGFKGLFLVRVDFFAYIEVRNAADRSISIDFVSGVISPVRIESMVFKKAVAASLVLGSMRHRASSDSLEDSSTAVVGGSL</sequence>
<protein>
    <submittedName>
        <fullName evidence="2">Uncharacterized protein</fullName>
    </submittedName>
</protein>
<dbReference type="Proteomes" id="UP000030665">
    <property type="component" value="Unassembled WGS sequence"/>
</dbReference>
<keyword evidence="3" id="KW-1185">Reference proteome</keyword>
<organism evidence="2 3">
    <name type="scientific">Trichuris trichiura</name>
    <name type="common">Whipworm</name>
    <name type="synonym">Trichocephalus trichiurus</name>
    <dbReference type="NCBI Taxonomy" id="36087"/>
    <lineage>
        <taxon>Eukaryota</taxon>
        <taxon>Metazoa</taxon>
        <taxon>Ecdysozoa</taxon>
        <taxon>Nematoda</taxon>
        <taxon>Enoplea</taxon>
        <taxon>Dorylaimia</taxon>
        <taxon>Trichinellida</taxon>
        <taxon>Trichuridae</taxon>
        <taxon>Trichuris</taxon>
    </lineage>
</organism>
<proteinExistence type="predicted"/>
<gene>
    <name evidence="2" type="ORF">TTRE_0000569601</name>
</gene>
<dbReference type="EMBL" id="HG806159">
    <property type="protein sequence ID" value="CDW57404.1"/>
    <property type="molecule type" value="Genomic_DNA"/>
</dbReference>
<name>A0A077ZC31_TRITR</name>
<evidence type="ECO:0000313" key="2">
    <source>
        <dbReference type="EMBL" id="CDW57404.1"/>
    </source>
</evidence>
<dbReference type="AlphaFoldDB" id="A0A077ZC31"/>